<keyword evidence="2 4" id="KW-0732">Signal</keyword>
<dbReference type="SUPFAM" id="SSF111384">
    <property type="entry name" value="OmpH-like"/>
    <property type="match status" value="1"/>
</dbReference>
<dbReference type="Pfam" id="PF03938">
    <property type="entry name" value="OmpH"/>
    <property type="match status" value="1"/>
</dbReference>
<dbReference type="InterPro" id="IPR005632">
    <property type="entry name" value="Chaperone_Skp"/>
</dbReference>
<reference evidence="5" key="1">
    <citation type="submission" date="2020-10" db="EMBL/GenBank/DDBJ databases">
        <authorList>
            <person name="Gilroy R."/>
        </authorList>
    </citation>
    <scope>NUCLEOTIDE SEQUENCE</scope>
    <source>
        <strain evidence="5">10037</strain>
    </source>
</reference>
<evidence type="ECO:0000256" key="1">
    <source>
        <dbReference type="ARBA" id="ARBA00009091"/>
    </source>
</evidence>
<feature type="signal peptide" evidence="4">
    <location>
        <begin position="1"/>
        <end position="20"/>
    </location>
</feature>
<evidence type="ECO:0000313" key="5">
    <source>
        <dbReference type="EMBL" id="MBO8465513.1"/>
    </source>
</evidence>
<evidence type="ECO:0000313" key="6">
    <source>
        <dbReference type="Proteomes" id="UP000823597"/>
    </source>
</evidence>
<dbReference type="EMBL" id="JADIME010000062">
    <property type="protein sequence ID" value="MBO8465513.1"/>
    <property type="molecule type" value="Genomic_DNA"/>
</dbReference>
<proteinExistence type="inferred from homology"/>
<keyword evidence="3" id="KW-0175">Coiled coil</keyword>
<protein>
    <submittedName>
        <fullName evidence="5">OmpH family outer membrane protein</fullName>
    </submittedName>
</protein>
<dbReference type="GO" id="GO:0050821">
    <property type="term" value="P:protein stabilization"/>
    <property type="evidence" value="ECO:0007669"/>
    <property type="project" value="TreeGrafter"/>
</dbReference>
<organism evidence="5 6">
    <name type="scientific">Candidatus Merdivivens pullistercoris</name>
    <dbReference type="NCBI Taxonomy" id="2840873"/>
    <lineage>
        <taxon>Bacteria</taxon>
        <taxon>Pseudomonadati</taxon>
        <taxon>Bacteroidota</taxon>
        <taxon>Bacteroidia</taxon>
        <taxon>Bacteroidales</taxon>
        <taxon>Muribaculaceae</taxon>
        <taxon>Muribaculaceae incertae sedis</taxon>
        <taxon>Candidatus Merdivivens</taxon>
    </lineage>
</organism>
<dbReference type="GO" id="GO:0051082">
    <property type="term" value="F:unfolded protein binding"/>
    <property type="evidence" value="ECO:0007669"/>
    <property type="project" value="InterPro"/>
</dbReference>
<dbReference type="PANTHER" id="PTHR35089:SF1">
    <property type="entry name" value="CHAPERONE PROTEIN SKP"/>
    <property type="match status" value="1"/>
</dbReference>
<dbReference type="AlphaFoldDB" id="A0A9D9N9K4"/>
<dbReference type="GO" id="GO:0005829">
    <property type="term" value="C:cytosol"/>
    <property type="evidence" value="ECO:0007669"/>
    <property type="project" value="TreeGrafter"/>
</dbReference>
<accession>A0A9D9N9K4</accession>
<reference evidence="5" key="2">
    <citation type="journal article" date="2021" name="PeerJ">
        <title>Extensive microbial diversity within the chicken gut microbiome revealed by metagenomics and culture.</title>
        <authorList>
            <person name="Gilroy R."/>
            <person name="Ravi A."/>
            <person name="Getino M."/>
            <person name="Pursley I."/>
            <person name="Horton D.L."/>
            <person name="Alikhan N.F."/>
            <person name="Baker D."/>
            <person name="Gharbi K."/>
            <person name="Hall N."/>
            <person name="Watson M."/>
            <person name="Adriaenssens E.M."/>
            <person name="Foster-Nyarko E."/>
            <person name="Jarju S."/>
            <person name="Secka A."/>
            <person name="Antonio M."/>
            <person name="Oren A."/>
            <person name="Chaudhuri R.R."/>
            <person name="La Ragione R."/>
            <person name="Hildebrand F."/>
            <person name="Pallen M.J."/>
        </authorList>
    </citation>
    <scope>NUCLEOTIDE SEQUENCE</scope>
    <source>
        <strain evidence="5">10037</strain>
    </source>
</reference>
<feature type="chain" id="PRO_5038934086" evidence="4">
    <location>
        <begin position="21"/>
        <end position="182"/>
    </location>
</feature>
<dbReference type="Gene3D" id="3.30.910.20">
    <property type="entry name" value="Skp domain"/>
    <property type="match status" value="1"/>
</dbReference>
<evidence type="ECO:0000256" key="3">
    <source>
        <dbReference type="SAM" id="Coils"/>
    </source>
</evidence>
<dbReference type="PANTHER" id="PTHR35089">
    <property type="entry name" value="CHAPERONE PROTEIN SKP"/>
    <property type="match status" value="1"/>
</dbReference>
<sequence length="182" mass="20429">MKKILLILSFVFACSAFAGAQNFKFGYVNSTEIVMLMAETDSARANLNVAQQDAEETFQAMVEEYNLKLEQYQQKYESWTPAVRESKERELGEIQQRISDFQQSIQMELAQMEQNLMSPIRAKAADAINKVSKAKGLSVVFDITSLLYFDPAQGTDITKELKAELGIPEDKVLNTGQNGQAQ</sequence>
<dbReference type="Proteomes" id="UP000823597">
    <property type="component" value="Unassembled WGS sequence"/>
</dbReference>
<name>A0A9D9N9K4_9BACT</name>
<feature type="coiled-coil region" evidence="3">
    <location>
        <begin position="55"/>
        <end position="104"/>
    </location>
</feature>
<comment type="caution">
    <text evidence="5">The sequence shown here is derived from an EMBL/GenBank/DDBJ whole genome shotgun (WGS) entry which is preliminary data.</text>
</comment>
<dbReference type="InterPro" id="IPR024930">
    <property type="entry name" value="Skp_dom_sf"/>
</dbReference>
<evidence type="ECO:0000256" key="2">
    <source>
        <dbReference type="ARBA" id="ARBA00022729"/>
    </source>
</evidence>
<comment type="similarity">
    <text evidence="1">Belongs to the Skp family.</text>
</comment>
<gene>
    <name evidence="5" type="ORF">IAB93_05895</name>
</gene>
<evidence type="ECO:0000256" key="4">
    <source>
        <dbReference type="SAM" id="SignalP"/>
    </source>
</evidence>
<dbReference type="SMART" id="SM00935">
    <property type="entry name" value="OmpH"/>
    <property type="match status" value="1"/>
</dbReference>